<feature type="compositionally biased region" description="Pro residues" evidence="2">
    <location>
        <begin position="47"/>
        <end position="57"/>
    </location>
</feature>
<protein>
    <submittedName>
        <fullName evidence="3">TolC family protein</fullName>
    </submittedName>
</protein>
<dbReference type="SUPFAM" id="SSF56954">
    <property type="entry name" value="Outer membrane efflux proteins (OEP)"/>
    <property type="match status" value="1"/>
</dbReference>
<dbReference type="RefSeq" id="WP_101248606.1">
    <property type="nucleotide sequence ID" value="NZ_PIUM01000001.1"/>
</dbReference>
<dbReference type="Pfam" id="PF02321">
    <property type="entry name" value="OEP"/>
    <property type="match status" value="2"/>
</dbReference>
<comment type="similarity">
    <text evidence="1">Belongs to the outer membrane factor (OMF) (TC 1.B.17) family.</text>
</comment>
<evidence type="ECO:0000256" key="1">
    <source>
        <dbReference type="ARBA" id="ARBA00007613"/>
    </source>
</evidence>
<dbReference type="OrthoDB" id="9791261at2"/>
<dbReference type="InterPro" id="IPR010131">
    <property type="entry name" value="MdtP/NodT-like"/>
</dbReference>
<keyword evidence="4" id="KW-1185">Reference proteome</keyword>
<feature type="region of interest" description="Disordered" evidence="2">
    <location>
        <begin position="36"/>
        <end position="60"/>
    </location>
</feature>
<dbReference type="EMBL" id="PIUM01000001">
    <property type="protein sequence ID" value="PKU26376.1"/>
    <property type="molecule type" value="Genomic_DNA"/>
</dbReference>
<name>A0A2N3Q140_9PROT</name>
<accession>A0A2N3Q140</accession>
<reference evidence="4" key="1">
    <citation type="submission" date="2017-12" db="EMBL/GenBank/DDBJ databases">
        <title>Draft genome sequence of Telmatospirillum siberiense 26-4b1T, an acidotolerant peatland alphaproteobacterium potentially involved in sulfur cycling.</title>
        <authorList>
            <person name="Hausmann B."/>
            <person name="Pjevac P."/>
            <person name="Schreck K."/>
            <person name="Herbold C.W."/>
            <person name="Daims H."/>
            <person name="Wagner M."/>
            <person name="Pester M."/>
            <person name="Loy A."/>
        </authorList>
    </citation>
    <scope>NUCLEOTIDE SEQUENCE [LARGE SCALE GENOMIC DNA]</scope>
    <source>
        <strain evidence="4">26-4b1</strain>
    </source>
</reference>
<evidence type="ECO:0000313" key="4">
    <source>
        <dbReference type="Proteomes" id="UP000233293"/>
    </source>
</evidence>
<evidence type="ECO:0000313" key="3">
    <source>
        <dbReference type="EMBL" id="PKU26376.1"/>
    </source>
</evidence>
<dbReference type="InterPro" id="IPR003423">
    <property type="entry name" value="OMP_efflux"/>
</dbReference>
<dbReference type="Gene3D" id="1.20.1600.10">
    <property type="entry name" value="Outer membrane efflux proteins (OEP)"/>
    <property type="match status" value="1"/>
</dbReference>
<dbReference type="PANTHER" id="PTHR30203:SF24">
    <property type="entry name" value="BLR4935 PROTEIN"/>
    <property type="match status" value="1"/>
</dbReference>
<dbReference type="AlphaFoldDB" id="A0A2N3Q140"/>
<organism evidence="3 4">
    <name type="scientific">Telmatospirillum siberiense</name>
    <dbReference type="NCBI Taxonomy" id="382514"/>
    <lineage>
        <taxon>Bacteria</taxon>
        <taxon>Pseudomonadati</taxon>
        <taxon>Pseudomonadota</taxon>
        <taxon>Alphaproteobacteria</taxon>
        <taxon>Rhodospirillales</taxon>
        <taxon>Rhodospirillaceae</taxon>
        <taxon>Telmatospirillum</taxon>
    </lineage>
</organism>
<dbReference type="PANTHER" id="PTHR30203">
    <property type="entry name" value="OUTER MEMBRANE CATION EFFLUX PROTEIN"/>
    <property type="match status" value="1"/>
</dbReference>
<sequence>MNSQRQPWRAHGSAMPIAACIISFFLAGCAGPRDISAISGRQTPERPSIPSPGPQSPAPKADLQEYADILPSGSDPTGPLTLRRALAQALVGSPELAAYSYEIRAAEARTLQADYLPNPTLNLDSEDFGGRGTRRGFDGSASTLSFSQLIELGGKRSHRVRAAQWDESLAAWDYEAKRLDTLLETNRAFIGLLAGQQKLELAEKALMLDQQVHATVVERVRAGRVSPQEEQRSQVAVGKATVTANRARREVSNARERLATLWGGKAARFDKAVGDLSAISPPPSQEEMLAAVSQNPDMARWKAELESRRAKLDVEKSKDIPDPTISAGVRRYGDDRSTAFIAGISFPLPVFGLNQGNVLDAQQKLAKGYAEQKGAETRIVGAVKEGFERLSSAYDETTSLTHDVLPAASSAFEGAREGYRQGKFALIDVLDSQRILTEAQDRLVDAMAEYQTAKAEIERLIGGPTGPTRFSTNVDSGEVK</sequence>
<comment type="caution">
    <text evidence="3">The sequence shown here is derived from an EMBL/GenBank/DDBJ whole genome shotgun (WGS) entry which is preliminary data.</text>
</comment>
<evidence type="ECO:0000256" key="2">
    <source>
        <dbReference type="SAM" id="MobiDB-lite"/>
    </source>
</evidence>
<proteinExistence type="inferred from homology"/>
<dbReference type="PROSITE" id="PS51257">
    <property type="entry name" value="PROKAR_LIPOPROTEIN"/>
    <property type="match status" value="1"/>
</dbReference>
<dbReference type="GO" id="GO:0015562">
    <property type="term" value="F:efflux transmembrane transporter activity"/>
    <property type="evidence" value="ECO:0007669"/>
    <property type="project" value="InterPro"/>
</dbReference>
<gene>
    <name evidence="3" type="ORF">CWS72_00550</name>
</gene>
<dbReference type="Proteomes" id="UP000233293">
    <property type="component" value="Unassembled WGS sequence"/>
</dbReference>